<protein>
    <submittedName>
        <fullName evidence="1">Uncharacterized protein</fullName>
    </submittedName>
</protein>
<reference evidence="1 2" key="1">
    <citation type="submission" date="2015-07" db="EMBL/GenBank/DDBJ databases">
        <authorList>
            <person name="Noorani M."/>
        </authorList>
    </citation>
    <scope>NUCLEOTIDE SEQUENCE [LARGE SCALE GENOMIC DNA]</scope>
    <source>
        <strain evidence="1 2">KCTC 42284</strain>
    </source>
</reference>
<keyword evidence="2" id="KW-1185">Reference proteome</keyword>
<dbReference type="OrthoDB" id="4463518at2"/>
<organism evidence="1 2">
    <name type="scientific">Wenzhouxiangella marina</name>
    <dbReference type="NCBI Taxonomy" id="1579979"/>
    <lineage>
        <taxon>Bacteria</taxon>
        <taxon>Pseudomonadati</taxon>
        <taxon>Pseudomonadota</taxon>
        <taxon>Gammaproteobacteria</taxon>
        <taxon>Chromatiales</taxon>
        <taxon>Wenzhouxiangellaceae</taxon>
        <taxon>Wenzhouxiangella</taxon>
    </lineage>
</organism>
<dbReference type="Proteomes" id="UP000066624">
    <property type="component" value="Chromosome"/>
</dbReference>
<dbReference type="Pfam" id="PF13884">
    <property type="entry name" value="Peptidase_S74"/>
    <property type="match status" value="1"/>
</dbReference>
<dbReference type="RefSeq" id="WP_156201284.1">
    <property type="nucleotide sequence ID" value="NZ_CP012154.1"/>
</dbReference>
<name>A0A0K0Y066_9GAMM</name>
<dbReference type="KEGG" id="wma:WM2015_2956"/>
<sequence>MKHVFGGLMVLAASQSFAVQLNEEIAASQRGDVLHWSVPADHAGATLDLVSPTGHLASFSFMPGEAISLDLAEHAADQGQYLYELTLDPRIDSEQLEALRAARLAGTSLDLGLKVERIEGAFQRLEQAWVGPGTGAAALQADRDSGVDDLPPGGTISDTIIGDLTVRNSLCVGGDCLDAEAFGSDTIRLKENNLRIHFEDTSASGSFASGDWRVTVNGSQNGDPDFFAIDYATANSTPFRVDGGAPSNALRVASQGNVGIGTPTPVLELHVRDGDSPGIRLEQDASSGFAVQSWDIVGNETSFFVRDATNGSTLPFRIRPGAASNALVISNDSNVGVGILSPAAKLHVANGDLRVDGSVYQLSSRAAKTDLVAMDAERLLNLLASLDLFNWRYSSADDQGLHFGPTAEDFHALFGLGETDRHISVSDMAGVALGAAQALQRELAEKEAELDEVHARLERLEQLFELQTDE</sequence>
<dbReference type="EMBL" id="CP012154">
    <property type="protein sequence ID" value="AKS43310.1"/>
    <property type="molecule type" value="Genomic_DNA"/>
</dbReference>
<gene>
    <name evidence="1" type="ORF">WM2015_2956</name>
</gene>
<accession>A0A0K0Y066</accession>
<evidence type="ECO:0000313" key="1">
    <source>
        <dbReference type="EMBL" id="AKS43310.1"/>
    </source>
</evidence>
<dbReference type="InterPro" id="IPR030392">
    <property type="entry name" value="S74_ICA"/>
</dbReference>
<evidence type="ECO:0000313" key="2">
    <source>
        <dbReference type="Proteomes" id="UP000066624"/>
    </source>
</evidence>
<dbReference type="AlphaFoldDB" id="A0A0K0Y066"/>
<dbReference type="STRING" id="1579979.WM2015_2956"/>
<proteinExistence type="predicted"/>